<keyword evidence="3" id="KW-0597">Phosphoprotein</keyword>
<dbReference type="InterPro" id="IPR020845">
    <property type="entry name" value="AMP-binding_CS"/>
</dbReference>
<evidence type="ECO:0000256" key="1">
    <source>
        <dbReference type="ARBA" id="ARBA00001957"/>
    </source>
</evidence>
<dbReference type="Gene3D" id="1.10.1200.10">
    <property type="entry name" value="ACP-like"/>
    <property type="match status" value="1"/>
</dbReference>
<dbReference type="Proteomes" id="UP001199525">
    <property type="component" value="Unassembled WGS sequence"/>
</dbReference>
<keyword evidence="2" id="KW-0596">Phosphopantetheine</keyword>
<dbReference type="PIRSF" id="PIRSF001617">
    <property type="entry name" value="Alpha-AR"/>
    <property type="match status" value="1"/>
</dbReference>
<dbReference type="NCBIfam" id="TIGR01733">
    <property type="entry name" value="AA-adenyl-dom"/>
    <property type="match status" value="1"/>
</dbReference>
<dbReference type="Pfam" id="PF05050">
    <property type="entry name" value="Methyltransf_21"/>
    <property type="match status" value="1"/>
</dbReference>
<dbReference type="InterPro" id="IPR000873">
    <property type="entry name" value="AMP-dep_synth/lig_dom"/>
</dbReference>
<dbReference type="InterPro" id="IPR006162">
    <property type="entry name" value="Ppantetheine_attach_site"/>
</dbReference>
<proteinExistence type="predicted"/>
<dbReference type="SMART" id="SM00823">
    <property type="entry name" value="PKS_PP"/>
    <property type="match status" value="1"/>
</dbReference>
<dbReference type="SUPFAM" id="SSF52777">
    <property type="entry name" value="CoA-dependent acyltransferases"/>
    <property type="match status" value="1"/>
</dbReference>
<dbReference type="Pfam" id="PF00668">
    <property type="entry name" value="Condensation"/>
    <property type="match status" value="1"/>
</dbReference>
<organism evidence="5 6">
    <name type="scientific">Nostoc favosum CHAB5714</name>
    <dbReference type="NCBI Taxonomy" id="2780399"/>
    <lineage>
        <taxon>Bacteria</taxon>
        <taxon>Bacillati</taxon>
        <taxon>Cyanobacteriota</taxon>
        <taxon>Cyanophyceae</taxon>
        <taxon>Nostocales</taxon>
        <taxon>Nostocaceae</taxon>
        <taxon>Nostoc</taxon>
        <taxon>Nostoc favosum</taxon>
    </lineage>
</organism>
<dbReference type="Pfam" id="PF00501">
    <property type="entry name" value="AMP-binding"/>
    <property type="match status" value="1"/>
</dbReference>
<keyword evidence="6" id="KW-1185">Reference proteome</keyword>
<dbReference type="SUPFAM" id="SSF56801">
    <property type="entry name" value="Acetyl-CoA synthetase-like"/>
    <property type="match status" value="1"/>
</dbReference>
<comment type="caution">
    <text evidence="5">The sequence shown here is derived from an EMBL/GenBank/DDBJ whole genome shotgun (WGS) entry which is preliminary data.</text>
</comment>
<dbReference type="Gene3D" id="2.30.38.10">
    <property type="entry name" value="Luciferase, Domain 3"/>
    <property type="match status" value="1"/>
</dbReference>
<dbReference type="InterPro" id="IPR020806">
    <property type="entry name" value="PKS_PP-bd"/>
</dbReference>
<evidence type="ECO:0000313" key="5">
    <source>
        <dbReference type="EMBL" id="MCC5601603.1"/>
    </source>
</evidence>
<comment type="cofactor">
    <cofactor evidence="1">
        <name>pantetheine 4'-phosphate</name>
        <dbReference type="ChEBI" id="CHEBI:47942"/>
    </cofactor>
</comment>
<dbReference type="InterPro" id="IPR045851">
    <property type="entry name" value="AMP-bd_C_sf"/>
</dbReference>
<dbReference type="InterPro" id="IPR001242">
    <property type="entry name" value="Condensation_dom"/>
</dbReference>
<dbReference type="InterPro" id="IPR010071">
    <property type="entry name" value="AA_adenyl_dom"/>
</dbReference>
<evidence type="ECO:0000313" key="6">
    <source>
        <dbReference type="Proteomes" id="UP001199525"/>
    </source>
</evidence>
<dbReference type="InterPro" id="IPR029063">
    <property type="entry name" value="SAM-dependent_MTases_sf"/>
</dbReference>
<dbReference type="NCBIfam" id="TIGR01444">
    <property type="entry name" value="fkbM_fam"/>
    <property type="match status" value="1"/>
</dbReference>
<accession>A0ABS8ICW8</accession>
<dbReference type="PROSITE" id="PS50075">
    <property type="entry name" value="CARRIER"/>
    <property type="match status" value="1"/>
</dbReference>
<dbReference type="Pfam" id="PF00550">
    <property type="entry name" value="PP-binding"/>
    <property type="match status" value="1"/>
</dbReference>
<dbReference type="PROSITE" id="PS00012">
    <property type="entry name" value="PHOSPHOPANTETHEINE"/>
    <property type="match status" value="1"/>
</dbReference>
<dbReference type="Gene3D" id="3.30.559.30">
    <property type="entry name" value="Nonribosomal peptide synthetase, condensation domain"/>
    <property type="match status" value="1"/>
</dbReference>
<sequence length="1218" mass="138736">MTTTLEPQELLSQKIYWLNKLSGELPETNLIPDYVRPPQYNGKNKSHSFELPNNLSQVIIKLTKGSYFLVYLVLLSLLKILLQKYTSNNDLIVGIPVYKKIDGINLDYLNNDKIIPLRTQINNGITFKNFLLQLTDNVIQAYSHQDYYFNELVELLNLPQSENRCPIFDIVVLLENIHSKTELAKLNNDITISFLVENDVISGSIEYNELIFNDDTIKLMSHYYINVVKSIVSNIDIKISDLVLLNESDKHQLLEQHNNIQEYPITQTINKLFQEQVSKSPNNIAVVYKKSKLTYQELNEKANRLAVMLRKVGLIKGEFVGVFKDRDINFLIAILAIYKAGGAYIPIDSTYPSNRIKYMLSNSEVRFLLTDFSLLNILTDLIHNCPHLKSVICLDEVVTENIRLAHNQKELTIHDKLDFSHLPKDNLEQINDAVDPAYMLYTSGSTGLPKGAIVRHDGAVNHIYAQFDELHLTEEFCFLQSAPSSTDISVWQFLAPLLIGGKTVIVDIETVAIPKQLFQVIKSEKITVVELVPALFRGLLEYTSQLPIDERELPDLKWMMVVGEPVSVSWVNKWLEIYPEIKIVNAYGPTEAADDITQFIVDKPFGENQRTVPIGKALANLNLYILDEEMKLLPIGAPGEICVSGIGVGNGYWKNEEKTNISFVPNPFTHTSKKLPENRRDLIYKTGDLGRWLTDGNIEFLGRIDHQVKIRGFRIELGEIEATLEQHPGIKDAAVMVREGESGDKYLVAYLVPDSQYAPVIQQLLHLERERKLTNQQRYDLPNGMTIFHLNKNETDFQYKEIFEEQTYLRHGITLSEGDCIFDVGANIGFFTLFVGQRCKNAVIYAFEPIPPIFEVLQLNSSLYNLNVKLFKSGIGRDNKSETFTFYPYLSMMSGRFADSIEDREIVKSFEINRQQATEDQTLKLNEKILDDLLAERLTGNSFTCQLTTISDVIRENDVEQIDLLKIDAERSELDVLAGIQDNDWQKIRQIVMEIEDINGQLEQVTTLLKSHRYSITVEQESLLKSTNLYNIYAILISEDQVLLNKADSNKTSDLKITWSSQNQLVSDLRCLLQDKLPNYMIPSSFVVLEALPLAPSGKVDRQALPVPQKSTSEVDVSFVPPRTHKETLVADIWTQVLKIKQVGIHDNFFDLGGHSLLATQAISKLREAFKVELPLRSLFEAPTVAQLVEHIEKMLTVKQLQLISTDAVDNDREEIEL</sequence>
<gene>
    <name evidence="5" type="ORF">LC586_20950</name>
</gene>
<evidence type="ECO:0000259" key="4">
    <source>
        <dbReference type="PROSITE" id="PS50075"/>
    </source>
</evidence>
<evidence type="ECO:0000256" key="2">
    <source>
        <dbReference type="ARBA" id="ARBA00022450"/>
    </source>
</evidence>
<dbReference type="PANTHER" id="PTHR45527">
    <property type="entry name" value="NONRIBOSOMAL PEPTIDE SYNTHETASE"/>
    <property type="match status" value="1"/>
</dbReference>
<feature type="domain" description="Carrier" evidence="4">
    <location>
        <begin position="1121"/>
        <end position="1196"/>
    </location>
</feature>
<dbReference type="InterPro" id="IPR006342">
    <property type="entry name" value="FkbM_mtfrase"/>
</dbReference>
<name>A0ABS8ICW8_9NOSO</name>
<dbReference type="InterPro" id="IPR009081">
    <property type="entry name" value="PP-bd_ACP"/>
</dbReference>
<dbReference type="InterPro" id="IPR036736">
    <property type="entry name" value="ACP-like_sf"/>
</dbReference>
<protein>
    <submittedName>
        <fullName evidence="5">Amino acid adenylation domain-containing protein</fullName>
    </submittedName>
</protein>
<dbReference type="CDD" id="cd05930">
    <property type="entry name" value="A_NRPS"/>
    <property type="match status" value="1"/>
</dbReference>
<dbReference type="RefSeq" id="WP_229486615.1">
    <property type="nucleotide sequence ID" value="NZ_JAIVFQ010000034.1"/>
</dbReference>
<dbReference type="PROSITE" id="PS00455">
    <property type="entry name" value="AMP_BINDING"/>
    <property type="match status" value="1"/>
</dbReference>
<dbReference type="SUPFAM" id="SSF53335">
    <property type="entry name" value="S-adenosyl-L-methionine-dependent methyltransferases"/>
    <property type="match status" value="1"/>
</dbReference>
<dbReference type="Gene3D" id="3.40.50.980">
    <property type="match status" value="2"/>
</dbReference>
<dbReference type="Gene3D" id="3.30.300.30">
    <property type="match status" value="2"/>
</dbReference>
<reference evidence="5 6" key="1">
    <citation type="journal article" date="2021" name="Microorganisms">
        <title>Genome Evolution of Filamentous Cyanobacterium Nostoc Species: From Facultative Symbiosis to Free Living.</title>
        <authorList>
            <person name="Huo D."/>
            <person name="Li H."/>
            <person name="Cai F."/>
            <person name="Guo X."/>
            <person name="Qiao Z."/>
            <person name="Wang W."/>
            <person name="Yu G."/>
            <person name="Li R."/>
        </authorList>
    </citation>
    <scope>NUCLEOTIDE SEQUENCE [LARGE SCALE GENOMIC DNA]</scope>
    <source>
        <strain evidence="5 6">CHAB 5714</strain>
    </source>
</reference>
<evidence type="ECO:0000256" key="3">
    <source>
        <dbReference type="ARBA" id="ARBA00022553"/>
    </source>
</evidence>
<dbReference type="Gene3D" id="3.40.50.150">
    <property type="entry name" value="Vaccinia Virus protein VP39"/>
    <property type="match status" value="1"/>
</dbReference>
<dbReference type="SUPFAM" id="SSF47336">
    <property type="entry name" value="ACP-like"/>
    <property type="match status" value="1"/>
</dbReference>
<dbReference type="PANTHER" id="PTHR45527:SF1">
    <property type="entry name" value="FATTY ACID SYNTHASE"/>
    <property type="match status" value="1"/>
</dbReference>
<dbReference type="EMBL" id="JAIVFQ010000034">
    <property type="protein sequence ID" value="MCC5601603.1"/>
    <property type="molecule type" value="Genomic_DNA"/>
</dbReference>